<dbReference type="STRING" id="1114972.FD35_GL001760"/>
<dbReference type="EMBL" id="AZFF01000003">
    <property type="protein sequence ID" value="KRL56661.1"/>
    <property type="molecule type" value="Genomic_DNA"/>
</dbReference>
<reference evidence="2 3" key="1">
    <citation type="journal article" date="2015" name="Genome Announc.">
        <title>Expanding the biotechnology potential of lactobacilli through comparative genomics of 213 strains and associated genera.</title>
        <authorList>
            <person name="Sun Z."/>
            <person name="Harris H.M."/>
            <person name="McCann A."/>
            <person name="Guo C."/>
            <person name="Argimon S."/>
            <person name="Zhang W."/>
            <person name="Yang X."/>
            <person name="Jeffery I.B."/>
            <person name="Cooney J.C."/>
            <person name="Kagawa T.F."/>
            <person name="Liu W."/>
            <person name="Song Y."/>
            <person name="Salvetti E."/>
            <person name="Wrobel A."/>
            <person name="Rasinkangas P."/>
            <person name="Parkhill J."/>
            <person name="Rea M.C."/>
            <person name="O'Sullivan O."/>
            <person name="Ritari J."/>
            <person name="Douillard F.P."/>
            <person name="Paul Ross R."/>
            <person name="Yang R."/>
            <person name="Briner A.E."/>
            <person name="Felis G.E."/>
            <person name="de Vos W.M."/>
            <person name="Barrangou R."/>
            <person name="Klaenhammer T.R."/>
            <person name="Caufield P.W."/>
            <person name="Cui Y."/>
            <person name="Zhang H."/>
            <person name="O'Toole P.W."/>
        </authorList>
    </citation>
    <scope>NUCLEOTIDE SEQUENCE [LARGE SCALE GENOMIC DNA]</scope>
    <source>
        <strain evidence="2 3">DSM 15814</strain>
    </source>
</reference>
<evidence type="ECO:0000313" key="2">
    <source>
        <dbReference type="EMBL" id="KRL56661.1"/>
    </source>
</evidence>
<keyword evidence="1" id="KW-0472">Membrane</keyword>
<dbReference type="PATRIC" id="fig|1114972.6.peg.1794"/>
<dbReference type="Proteomes" id="UP000051999">
    <property type="component" value="Unassembled WGS sequence"/>
</dbReference>
<proteinExistence type="predicted"/>
<accession>A0A0R1RS02</accession>
<organism evidence="2 3">
    <name type="scientific">Furfurilactobacillus rossiae DSM 15814</name>
    <dbReference type="NCBI Taxonomy" id="1114972"/>
    <lineage>
        <taxon>Bacteria</taxon>
        <taxon>Bacillati</taxon>
        <taxon>Bacillota</taxon>
        <taxon>Bacilli</taxon>
        <taxon>Lactobacillales</taxon>
        <taxon>Lactobacillaceae</taxon>
        <taxon>Furfurilactobacillus</taxon>
    </lineage>
</organism>
<sequence length="211" mass="24744">MFTFIQLGESTSFWTIISAIGAFVTAFVAIAIAIANQRLTLKISRENRAKSSEFRFSESRPFFLIEEVKDLTWITKHHRIIFYNGSKSQIDFDRSFAIRIHNVSEKILMAVKVVIQVGEEKPNVFYTTYIKPTHTNAFLIPKDPIPKDLKITIYFHTEVRERIKLVWKKKNGKWQYDGDQKELEHRLTDTESVKAFKDYDVANFHETKYIS</sequence>
<keyword evidence="3" id="KW-1185">Reference proteome</keyword>
<comment type="caution">
    <text evidence="2">The sequence shown here is derived from an EMBL/GenBank/DDBJ whole genome shotgun (WGS) entry which is preliminary data.</text>
</comment>
<feature type="transmembrane region" description="Helical" evidence="1">
    <location>
        <begin position="12"/>
        <end position="35"/>
    </location>
</feature>
<protein>
    <submittedName>
        <fullName evidence="2">Uncharacterized protein</fullName>
    </submittedName>
</protein>
<dbReference type="RefSeq" id="WP_026017182.1">
    <property type="nucleotide sequence ID" value="NZ_AUAW01000005.1"/>
</dbReference>
<keyword evidence="1" id="KW-0812">Transmembrane</keyword>
<evidence type="ECO:0000256" key="1">
    <source>
        <dbReference type="SAM" id="Phobius"/>
    </source>
</evidence>
<name>A0A0R1RS02_9LACO</name>
<gene>
    <name evidence="2" type="ORF">FD35_GL001760</name>
</gene>
<dbReference type="AlphaFoldDB" id="A0A0R1RS02"/>
<evidence type="ECO:0000313" key="3">
    <source>
        <dbReference type="Proteomes" id="UP000051999"/>
    </source>
</evidence>
<keyword evidence="1" id="KW-1133">Transmembrane helix</keyword>